<dbReference type="Proteomes" id="UP000016936">
    <property type="component" value="Unassembled WGS sequence"/>
</dbReference>
<protein>
    <recommendedName>
        <fullName evidence="5">CBM-cenC domain-containing protein</fullName>
    </recommendedName>
</protein>
<organism evidence="3 4">
    <name type="scientific">Cochliobolus heterostrophus (strain C5 / ATCC 48332 / race O)</name>
    <name type="common">Southern corn leaf blight fungus</name>
    <name type="synonym">Bipolaris maydis</name>
    <dbReference type="NCBI Taxonomy" id="701091"/>
    <lineage>
        <taxon>Eukaryota</taxon>
        <taxon>Fungi</taxon>
        <taxon>Dikarya</taxon>
        <taxon>Ascomycota</taxon>
        <taxon>Pezizomycotina</taxon>
        <taxon>Dothideomycetes</taxon>
        <taxon>Pleosporomycetidae</taxon>
        <taxon>Pleosporales</taxon>
        <taxon>Pleosporineae</taxon>
        <taxon>Pleosporaceae</taxon>
        <taxon>Bipolaris</taxon>
    </lineage>
</organism>
<proteinExistence type="predicted"/>
<feature type="chain" id="PRO_5004026546" description="CBM-cenC domain-containing protein" evidence="2">
    <location>
        <begin position="19"/>
        <end position="501"/>
    </location>
</feature>
<gene>
    <name evidence="3" type="ORF">COCHEDRAFT_1204725</name>
</gene>
<keyword evidence="2" id="KW-0732">Signal</keyword>
<accession>M2U8M0</accession>
<evidence type="ECO:0000313" key="3">
    <source>
        <dbReference type="EMBL" id="EMD90121.1"/>
    </source>
</evidence>
<feature type="region of interest" description="Disordered" evidence="1">
    <location>
        <begin position="121"/>
        <end position="154"/>
    </location>
</feature>
<evidence type="ECO:0000313" key="4">
    <source>
        <dbReference type="Proteomes" id="UP000016936"/>
    </source>
</evidence>
<dbReference type="Gene3D" id="2.60.120.260">
    <property type="entry name" value="Galactose-binding domain-like"/>
    <property type="match status" value="1"/>
</dbReference>
<feature type="signal peptide" evidence="2">
    <location>
        <begin position="1"/>
        <end position="18"/>
    </location>
</feature>
<dbReference type="AlphaFoldDB" id="M2U8M0"/>
<feature type="compositionally biased region" description="Polar residues" evidence="1">
    <location>
        <begin position="122"/>
        <end position="140"/>
    </location>
</feature>
<name>M2U8M0_COCH5</name>
<evidence type="ECO:0008006" key="5">
    <source>
        <dbReference type="Google" id="ProtNLM"/>
    </source>
</evidence>
<reference evidence="4" key="2">
    <citation type="journal article" date="2013" name="PLoS Genet.">
        <title>Comparative genome structure, secondary metabolite, and effector coding capacity across Cochliobolus pathogens.</title>
        <authorList>
            <person name="Condon B.J."/>
            <person name="Leng Y."/>
            <person name="Wu D."/>
            <person name="Bushley K.E."/>
            <person name="Ohm R.A."/>
            <person name="Otillar R."/>
            <person name="Martin J."/>
            <person name="Schackwitz W."/>
            <person name="Grimwood J."/>
            <person name="MohdZainudin N."/>
            <person name="Xue C."/>
            <person name="Wang R."/>
            <person name="Manning V.A."/>
            <person name="Dhillon B."/>
            <person name="Tu Z.J."/>
            <person name="Steffenson B.J."/>
            <person name="Salamov A."/>
            <person name="Sun H."/>
            <person name="Lowry S."/>
            <person name="LaButti K."/>
            <person name="Han J."/>
            <person name="Copeland A."/>
            <person name="Lindquist E."/>
            <person name="Barry K."/>
            <person name="Schmutz J."/>
            <person name="Baker S.E."/>
            <person name="Ciuffetti L.M."/>
            <person name="Grigoriev I.V."/>
            <person name="Zhong S."/>
            <person name="Turgeon B.G."/>
        </authorList>
    </citation>
    <scope>NUCLEOTIDE SEQUENCE [LARGE SCALE GENOMIC DNA]</scope>
    <source>
        <strain evidence="4">C5 / ATCC 48332 / race O</strain>
    </source>
</reference>
<reference evidence="3 4" key="1">
    <citation type="journal article" date="2012" name="PLoS Pathog.">
        <title>Diverse lifestyles and strategies of plant pathogenesis encoded in the genomes of eighteen Dothideomycetes fungi.</title>
        <authorList>
            <person name="Ohm R.A."/>
            <person name="Feau N."/>
            <person name="Henrissat B."/>
            <person name="Schoch C.L."/>
            <person name="Horwitz B.A."/>
            <person name="Barry K.W."/>
            <person name="Condon B.J."/>
            <person name="Copeland A.C."/>
            <person name="Dhillon B."/>
            <person name="Glaser F."/>
            <person name="Hesse C.N."/>
            <person name="Kosti I."/>
            <person name="LaButti K."/>
            <person name="Lindquist E.A."/>
            <person name="Lucas S."/>
            <person name="Salamov A.A."/>
            <person name="Bradshaw R.E."/>
            <person name="Ciuffetti L."/>
            <person name="Hamelin R.C."/>
            <person name="Kema G.H.J."/>
            <person name="Lawrence C."/>
            <person name="Scott J.A."/>
            <person name="Spatafora J.W."/>
            <person name="Turgeon B.G."/>
            <person name="de Wit P.J.G.M."/>
            <person name="Zhong S."/>
            <person name="Goodwin S.B."/>
            <person name="Grigoriev I.V."/>
        </authorList>
    </citation>
    <scope>NUCLEOTIDE SEQUENCE [LARGE SCALE GENOMIC DNA]</scope>
    <source>
        <strain evidence="4">C5 / ATCC 48332 / race O</strain>
    </source>
</reference>
<evidence type="ECO:0000256" key="2">
    <source>
        <dbReference type="SAM" id="SignalP"/>
    </source>
</evidence>
<dbReference type="HOGENOM" id="CLU_544006_0_0_1"/>
<dbReference type="EMBL" id="KB445578">
    <property type="protein sequence ID" value="EMD90121.1"/>
    <property type="molecule type" value="Genomic_DNA"/>
</dbReference>
<dbReference type="STRING" id="701091.M2U8M0"/>
<sequence length="501" mass="53513">MRSLIAPFFLSFAITISATEQCDLVLDVVQVLQAVPNAPEFCSTLLPTSTATTTSIAIETVTEISSIEKTETSTNTETITETETTITGSTTSTADAILVTSTGTVTVQACRPTITLGKRNAAQETASTSKTCTKNESSSTIDDHPIQPTSTVETPTISTSTTICSSTIPGSYVTLSSYPTVSSTFEYRYIVASSIVQPHETVTPSSIQQYSAVDSSIYQPYSTVQSTSTITSSMERSTPTPLVSCAEAPAELQQFECERITRACGCLSPESSTITQIVYSSVTVVEQSTSTLVTNIVTTETATSTQSIDATEHYTPTSTVVTMVTETAPAPDFNNDRNNCGTCDNVCLQDDICSLGRCTPAQAVTNPGFEDSSTAPWILFPGGYEIFNTGNPQYGLKTPRIARERGLFASIRQIPTILPGNYLIEFSIKVEGPDPSKCLVILTGIAQMEYGGAPNSDWNTYSYTLASAGSNNQFIRIVVSCASTPQSGYVYFDNITVKSIS</sequence>
<evidence type="ECO:0000256" key="1">
    <source>
        <dbReference type="SAM" id="MobiDB-lite"/>
    </source>
</evidence>
<keyword evidence="4" id="KW-1185">Reference proteome</keyword>